<evidence type="ECO:0000256" key="3">
    <source>
        <dbReference type="SAM" id="Phobius"/>
    </source>
</evidence>
<dbReference type="GO" id="GO:0006355">
    <property type="term" value="P:regulation of DNA-templated transcription"/>
    <property type="evidence" value="ECO:0007669"/>
    <property type="project" value="InterPro"/>
</dbReference>
<proteinExistence type="predicted"/>
<keyword evidence="1 2" id="KW-0238">DNA-binding</keyword>
<reference evidence="5 6" key="1">
    <citation type="submission" date="2017-08" db="EMBL/GenBank/DDBJ databases">
        <title>Genomic and metabolic characterisation of spoilage-associated Pseudomonas species.</title>
        <authorList>
            <person name="Stanborough T."/>
            <person name="Fegan N."/>
            <person name="Powell S.M."/>
            <person name="Singh T."/>
            <person name="Tamplin M.L."/>
            <person name="Chandry P.S."/>
        </authorList>
    </citation>
    <scope>NUCLEOTIDE SEQUENCE [LARGE SCALE GENOMIC DNA]</scope>
    <source>
        <strain evidence="5 6">F1820</strain>
    </source>
</reference>
<dbReference type="SUPFAM" id="SSF46894">
    <property type="entry name" value="C-terminal effector domain of the bipartite response regulators"/>
    <property type="match status" value="1"/>
</dbReference>
<feature type="domain" description="OmpR/PhoB-type" evidence="4">
    <location>
        <begin position="2"/>
        <end position="104"/>
    </location>
</feature>
<keyword evidence="3" id="KW-1133">Transmembrane helix</keyword>
<dbReference type="AlphaFoldDB" id="A0A266LWL0"/>
<evidence type="ECO:0000256" key="1">
    <source>
        <dbReference type="ARBA" id="ARBA00023125"/>
    </source>
</evidence>
<evidence type="ECO:0000259" key="4">
    <source>
        <dbReference type="PROSITE" id="PS51755"/>
    </source>
</evidence>
<dbReference type="SMART" id="SM00862">
    <property type="entry name" value="Trans_reg_C"/>
    <property type="match status" value="1"/>
</dbReference>
<dbReference type="InterPro" id="IPR016032">
    <property type="entry name" value="Sig_transdc_resp-reg_C-effctor"/>
</dbReference>
<feature type="transmembrane region" description="Helical" evidence="3">
    <location>
        <begin position="153"/>
        <end position="174"/>
    </location>
</feature>
<dbReference type="EMBL" id="NQKL01000007">
    <property type="protein sequence ID" value="OZY41802.1"/>
    <property type="molecule type" value="Genomic_DNA"/>
</dbReference>
<sequence>MARYLIAGVMLFDDELYEVSGTGSAVTPVVLGAAASRCFSTLLEAQGAIVTKKQLLHAGWERYGQQVSANSVNQSIAQIRRCLSTVGYCDYVVTVPRIGYKISDALSIERLGDSTSPPGSDASSGEGDITSLPVMLRDEVVLVSVKVRRCRRYLIGMAAVLLLNGFLAFAWQAAQLSSPLASAIELDYLPISDTPKQHLFSAPGLNITPERINAHLLKLKNKPPAFTALSSYAYVYVNGALRDNAYGYFLCRDPIEVSVSGCISYFVLDESE</sequence>
<keyword evidence="3" id="KW-0472">Membrane</keyword>
<protein>
    <submittedName>
        <fullName evidence="5">Transcriptional regulator</fullName>
    </submittedName>
</protein>
<dbReference type="InterPro" id="IPR036388">
    <property type="entry name" value="WH-like_DNA-bd_sf"/>
</dbReference>
<dbReference type="Gene3D" id="1.10.10.10">
    <property type="entry name" value="Winged helix-like DNA-binding domain superfamily/Winged helix DNA-binding domain"/>
    <property type="match status" value="1"/>
</dbReference>
<dbReference type="GO" id="GO:0003677">
    <property type="term" value="F:DNA binding"/>
    <property type="evidence" value="ECO:0007669"/>
    <property type="project" value="UniProtKB-UniRule"/>
</dbReference>
<accession>A0A266LWL0</accession>
<dbReference type="PROSITE" id="PS51755">
    <property type="entry name" value="OMPR_PHOB"/>
    <property type="match status" value="1"/>
</dbReference>
<organism evidence="5 6">
    <name type="scientific">Pseudomonas fragi</name>
    <dbReference type="NCBI Taxonomy" id="296"/>
    <lineage>
        <taxon>Bacteria</taxon>
        <taxon>Pseudomonadati</taxon>
        <taxon>Pseudomonadota</taxon>
        <taxon>Gammaproteobacteria</taxon>
        <taxon>Pseudomonadales</taxon>
        <taxon>Pseudomonadaceae</taxon>
        <taxon>Pseudomonas</taxon>
    </lineage>
</organism>
<gene>
    <name evidence="5" type="ORF">CJF43_11195</name>
</gene>
<comment type="caution">
    <text evidence="5">The sequence shown here is derived from an EMBL/GenBank/DDBJ whole genome shotgun (WGS) entry which is preliminary data.</text>
</comment>
<evidence type="ECO:0000256" key="2">
    <source>
        <dbReference type="PROSITE-ProRule" id="PRU01091"/>
    </source>
</evidence>
<dbReference type="GO" id="GO:0000160">
    <property type="term" value="P:phosphorelay signal transduction system"/>
    <property type="evidence" value="ECO:0007669"/>
    <property type="project" value="InterPro"/>
</dbReference>
<evidence type="ECO:0000313" key="6">
    <source>
        <dbReference type="Proteomes" id="UP000216113"/>
    </source>
</evidence>
<feature type="DNA-binding region" description="OmpR/PhoB-type" evidence="2">
    <location>
        <begin position="2"/>
        <end position="104"/>
    </location>
</feature>
<dbReference type="RefSeq" id="WP_095029231.1">
    <property type="nucleotide sequence ID" value="NZ_NQKL01000007.1"/>
</dbReference>
<evidence type="ECO:0000313" key="5">
    <source>
        <dbReference type="EMBL" id="OZY41802.1"/>
    </source>
</evidence>
<name>A0A266LWL0_PSEFR</name>
<dbReference type="Proteomes" id="UP000216113">
    <property type="component" value="Unassembled WGS sequence"/>
</dbReference>
<keyword evidence="3" id="KW-0812">Transmembrane</keyword>
<dbReference type="Pfam" id="PF00486">
    <property type="entry name" value="Trans_reg_C"/>
    <property type="match status" value="1"/>
</dbReference>
<dbReference type="InterPro" id="IPR001867">
    <property type="entry name" value="OmpR/PhoB-type_DNA-bd"/>
</dbReference>